<evidence type="ECO:0000256" key="1">
    <source>
        <dbReference type="ARBA" id="ARBA00022729"/>
    </source>
</evidence>
<feature type="domain" description="DUF2510" evidence="5">
    <location>
        <begin position="4"/>
        <end position="37"/>
    </location>
</feature>
<dbReference type="InterPro" id="IPR006970">
    <property type="entry name" value="PT"/>
</dbReference>
<sequence length="354" mass="37199">MATPGWYPDPAGRPGAFRYWDGQDWGAEATEHPYAAPPTAPPHRGTPTYQSYATEPAASYPPLGSQGYAPQGYPPQGWSPDPPRSSGRAVWLVLLAVLLTLVLGVATFLVVRPLVDDDDGSAARDTSTTGPVSQDPADRPSDQPSEQPSEQPTDQPSDQPTSDLFTDDRTPSARQCAGGSPRQGAVRITGGKQKGGGLTMPAPAGFSDADPLDQARAFTFATGVSAPSKIVADGWVAVTALGALPRVNGFGSTGQAAAEVLECMTQSSEFYENFSSARVTGARAIEVDGHPAWVVDAEIRVDDPEIDVEGDVARVVVVDTGDLERYGVLVSLVAIGQDELLAQQRALVDDLTVD</sequence>
<accession>A0ABV5KJD9</accession>
<feature type="compositionally biased region" description="Polar residues" evidence="3">
    <location>
        <begin position="142"/>
        <end position="164"/>
    </location>
</feature>
<evidence type="ECO:0000259" key="5">
    <source>
        <dbReference type="Pfam" id="PF10708"/>
    </source>
</evidence>
<proteinExistence type="predicted"/>
<evidence type="ECO:0000256" key="4">
    <source>
        <dbReference type="SAM" id="Phobius"/>
    </source>
</evidence>
<comment type="caution">
    <text evidence="6">The sequence shown here is derived from an EMBL/GenBank/DDBJ whole genome shotgun (WGS) entry which is preliminary data.</text>
</comment>
<dbReference type="Pfam" id="PF04886">
    <property type="entry name" value="PT"/>
    <property type="match status" value="1"/>
</dbReference>
<evidence type="ECO:0000256" key="2">
    <source>
        <dbReference type="ARBA" id="ARBA00022737"/>
    </source>
</evidence>
<organism evidence="6 7">
    <name type="scientific">Nocardioides plantarum</name>
    <dbReference type="NCBI Taxonomy" id="29299"/>
    <lineage>
        <taxon>Bacteria</taxon>
        <taxon>Bacillati</taxon>
        <taxon>Actinomycetota</taxon>
        <taxon>Actinomycetes</taxon>
        <taxon>Propionibacteriales</taxon>
        <taxon>Nocardioidaceae</taxon>
        <taxon>Nocardioides</taxon>
    </lineage>
</organism>
<keyword evidence="4" id="KW-1133">Transmembrane helix</keyword>
<feature type="region of interest" description="Disordered" evidence="3">
    <location>
        <begin position="117"/>
        <end position="202"/>
    </location>
</feature>
<keyword evidence="1" id="KW-0732">Signal</keyword>
<keyword evidence="7" id="KW-1185">Reference proteome</keyword>
<dbReference type="RefSeq" id="WP_140009560.1">
    <property type="nucleotide sequence ID" value="NZ_JBHMDG010000047.1"/>
</dbReference>
<reference evidence="6 7" key="1">
    <citation type="submission" date="2024-09" db="EMBL/GenBank/DDBJ databases">
        <authorList>
            <person name="Sun Q."/>
            <person name="Mori K."/>
        </authorList>
    </citation>
    <scope>NUCLEOTIDE SEQUENCE [LARGE SCALE GENOMIC DNA]</scope>
    <source>
        <strain evidence="6 7">JCM 9626</strain>
    </source>
</reference>
<keyword evidence="4" id="KW-0812">Transmembrane</keyword>
<feature type="transmembrane region" description="Helical" evidence="4">
    <location>
        <begin position="89"/>
        <end position="111"/>
    </location>
</feature>
<evidence type="ECO:0000256" key="3">
    <source>
        <dbReference type="SAM" id="MobiDB-lite"/>
    </source>
</evidence>
<dbReference type="EMBL" id="JBHMDG010000047">
    <property type="protein sequence ID" value="MFB9315759.1"/>
    <property type="molecule type" value="Genomic_DNA"/>
</dbReference>
<dbReference type="InterPro" id="IPR018929">
    <property type="entry name" value="DUF2510"/>
</dbReference>
<feature type="region of interest" description="Disordered" evidence="3">
    <location>
        <begin position="28"/>
        <end position="85"/>
    </location>
</feature>
<keyword evidence="2" id="KW-0677">Repeat</keyword>
<keyword evidence="4" id="KW-0472">Membrane</keyword>
<dbReference type="Proteomes" id="UP001589750">
    <property type="component" value="Unassembled WGS sequence"/>
</dbReference>
<protein>
    <submittedName>
        <fullName evidence="6">DUF2510 domain-containing protein</fullName>
    </submittedName>
</protein>
<evidence type="ECO:0000313" key="7">
    <source>
        <dbReference type="Proteomes" id="UP001589750"/>
    </source>
</evidence>
<evidence type="ECO:0000313" key="6">
    <source>
        <dbReference type="EMBL" id="MFB9315759.1"/>
    </source>
</evidence>
<dbReference type="Pfam" id="PF10708">
    <property type="entry name" value="DUF2510"/>
    <property type="match status" value="1"/>
</dbReference>
<gene>
    <name evidence="6" type="ORF">ACFFRI_22130</name>
</gene>
<name>A0ABV5KJD9_9ACTN</name>